<feature type="region of interest" description="Disordered" evidence="1">
    <location>
        <begin position="286"/>
        <end position="333"/>
    </location>
</feature>
<dbReference type="PROSITE" id="PS50104">
    <property type="entry name" value="TIR"/>
    <property type="match status" value="1"/>
</dbReference>
<dbReference type="Pfam" id="PF01582">
    <property type="entry name" value="TIR"/>
    <property type="match status" value="1"/>
</dbReference>
<dbReference type="InParanoid" id="A0A7N2MK95"/>
<dbReference type="SMART" id="SM00255">
    <property type="entry name" value="TIR"/>
    <property type="match status" value="1"/>
</dbReference>
<dbReference type="InterPro" id="IPR000157">
    <property type="entry name" value="TIR_dom"/>
</dbReference>
<dbReference type="PANTHER" id="PTHR46634:SF3">
    <property type="entry name" value="M REDUCTASE II SUBUNIT GAMMA, PUTATIVE (DUF3741)-RELATED"/>
    <property type="match status" value="1"/>
</dbReference>
<dbReference type="EMBL" id="LRBV02000009">
    <property type="status" value="NOT_ANNOTATED_CDS"/>
    <property type="molecule type" value="Genomic_DNA"/>
</dbReference>
<feature type="compositionally biased region" description="Basic and acidic residues" evidence="1">
    <location>
        <begin position="40"/>
        <end position="57"/>
    </location>
</feature>
<dbReference type="InterPro" id="IPR035897">
    <property type="entry name" value="Toll_tir_struct_dom_sf"/>
</dbReference>
<accession>A0A7N2MK95</accession>
<feature type="region of interest" description="Disordered" evidence="1">
    <location>
        <begin position="38"/>
        <end position="57"/>
    </location>
</feature>
<dbReference type="Gene3D" id="3.40.50.10140">
    <property type="entry name" value="Toll/interleukin-1 receptor homology (TIR) domain"/>
    <property type="match status" value="1"/>
</dbReference>
<evidence type="ECO:0000313" key="3">
    <source>
        <dbReference type="EnsemblPlants" id="QL09p043739:mrna"/>
    </source>
</evidence>
<reference evidence="3 4" key="1">
    <citation type="journal article" date="2016" name="G3 (Bethesda)">
        <title>First Draft Assembly and Annotation of the Genome of a California Endemic Oak Quercus lobata Nee (Fagaceae).</title>
        <authorList>
            <person name="Sork V.L."/>
            <person name="Fitz-Gibbon S.T."/>
            <person name="Puiu D."/>
            <person name="Crepeau M."/>
            <person name="Gugger P.F."/>
            <person name="Sherman R."/>
            <person name="Stevens K."/>
            <person name="Langley C.H."/>
            <person name="Pellegrini M."/>
            <person name="Salzberg S.L."/>
        </authorList>
    </citation>
    <scope>NUCLEOTIDE SEQUENCE [LARGE SCALE GENOMIC DNA]</scope>
    <source>
        <strain evidence="3 4">cv. SW786</strain>
    </source>
</reference>
<sequence length="740" mass="82265">MAFKMNGIQSRKPYTTEKPVPGKMVNLFDLSSGVAGNKMLTDKPHRDGSSLSRNRSDVARTWSPLGDQIEKKMALILQEPNTLFSQHLYDLKSTKRTTVLRPSKMVDNDKFVGSGKKNDKQIKKPAKVNQAVMWDKGDPGYSPSSVNQKVDESPFQPTRIVALKPSPGKSQDIKAVVSSPSLSPKILHGESFYEEAEDTEILESREMAKEITRQMRENLMGHLRDETLLSSLFSNGYTGDESSFNKSENEFGSPYSTSSFSRASCSPESSVCRESKKRLSERWAMMASHGTSQEQRHARRSSSTLGEMLALSDTKKSVGSEDKDSNKEQEPRELVSCVVKTHVPNELTKAKGMKSSFKGKVSSLFFSRNKRSNKDKCAASQTTDEANFASTETTASPLHPHGVISDDASQHPSPIIGTALPQRGGLRGIRSSYFHNSNPTSQSTKENANSIKFSCKDFGSSLLAENITPSNFSSLLSPIGGASMNSVPGMIIISTLDDRIGAKDLSESSFLSTYSPNVISLPWSHSASYKDIDFGKQVEVKKDINADFNHFPLALTLAPDYLLLWLKIAKMALNAKMAPHHMHTTIRSHAYFSAGSRFHGISQPPWRSAMSKIHKLKQSRIFTFRDNERLESGKSISPELLKAIEESRISIVILSKNYASSTWCLDELAKIIQRMKVMGMIVLPIFYNVDPSDVHKQIGTFAQAFAEHEERLKDNMEKVQTWRATLSEVANLSGWHSQDR</sequence>
<dbReference type="Gramene" id="QL09p043739:mrna">
    <property type="protein sequence ID" value="QL09p043739:mrna"/>
    <property type="gene ID" value="QL09p043739"/>
</dbReference>
<feature type="domain" description="TIR" evidence="2">
    <location>
        <begin position="586"/>
        <end position="740"/>
    </location>
</feature>
<dbReference type="GO" id="GO:0007165">
    <property type="term" value="P:signal transduction"/>
    <property type="evidence" value="ECO:0007669"/>
    <property type="project" value="InterPro"/>
</dbReference>
<evidence type="ECO:0000313" key="4">
    <source>
        <dbReference type="Proteomes" id="UP000594261"/>
    </source>
</evidence>
<keyword evidence="4" id="KW-1185">Reference proteome</keyword>
<dbReference type="PANTHER" id="PTHR46634">
    <property type="entry name" value="M REDUCTASE II SUBUNIT GAMMA, PUTATIVE (DUF3741)-RELATED"/>
    <property type="match status" value="1"/>
</dbReference>
<dbReference type="Proteomes" id="UP000594261">
    <property type="component" value="Chromosome 9"/>
</dbReference>
<feature type="compositionally biased region" description="Basic and acidic residues" evidence="1">
    <location>
        <begin position="313"/>
        <end position="333"/>
    </location>
</feature>
<protein>
    <recommendedName>
        <fullName evidence="2">TIR domain-containing protein</fullName>
    </recommendedName>
</protein>
<name>A0A7N2MK95_QUELO</name>
<evidence type="ECO:0000256" key="1">
    <source>
        <dbReference type="SAM" id="MobiDB-lite"/>
    </source>
</evidence>
<evidence type="ECO:0000259" key="2">
    <source>
        <dbReference type="PROSITE" id="PS50104"/>
    </source>
</evidence>
<feature type="region of interest" description="Disordered" evidence="1">
    <location>
        <begin position="239"/>
        <end position="267"/>
    </location>
</feature>
<feature type="compositionally biased region" description="Polar residues" evidence="1">
    <location>
        <begin position="254"/>
        <end position="267"/>
    </location>
</feature>
<reference evidence="3" key="2">
    <citation type="submission" date="2021-01" db="UniProtKB">
        <authorList>
            <consortium name="EnsemblPlants"/>
        </authorList>
    </citation>
    <scope>IDENTIFICATION</scope>
</reference>
<dbReference type="EnsemblPlants" id="QL09p043739:mrna">
    <property type="protein sequence ID" value="QL09p043739:mrna"/>
    <property type="gene ID" value="QL09p043739"/>
</dbReference>
<dbReference type="AlphaFoldDB" id="A0A7N2MK95"/>
<dbReference type="SUPFAM" id="SSF52200">
    <property type="entry name" value="Toll/Interleukin receptor TIR domain"/>
    <property type="match status" value="1"/>
</dbReference>
<proteinExistence type="predicted"/>
<organism evidence="3 4">
    <name type="scientific">Quercus lobata</name>
    <name type="common">Valley oak</name>
    <dbReference type="NCBI Taxonomy" id="97700"/>
    <lineage>
        <taxon>Eukaryota</taxon>
        <taxon>Viridiplantae</taxon>
        <taxon>Streptophyta</taxon>
        <taxon>Embryophyta</taxon>
        <taxon>Tracheophyta</taxon>
        <taxon>Spermatophyta</taxon>
        <taxon>Magnoliopsida</taxon>
        <taxon>eudicotyledons</taxon>
        <taxon>Gunneridae</taxon>
        <taxon>Pentapetalae</taxon>
        <taxon>rosids</taxon>
        <taxon>fabids</taxon>
        <taxon>Fagales</taxon>
        <taxon>Fagaceae</taxon>
        <taxon>Quercus</taxon>
    </lineage>
</organism>